<dbReference type="eggNOG" id="COG2119">
    <property type="taxonomic scope" value="Bacteria"/>
</dbReference>
<proteinExistence type="inferred from homology"/>
<dbReference type="PANTHER" id="PTHR12608">
    <property type="entry name" value="TRANSMEMBRANE PROTEIN HTP-1 RELATED"/>
    <property type="match status" value="1"/>
</dbReference>
<dbReference type="EMBL" id="AMRG01000007">
    <property type="protein sequence ID" value="EKE83895.1"/>
    <property type="molecule type" value="Genomic_DNA"/>
</dbReference>
<dbReference type="Pfam" id="PF01169">
    <property type="entry name" value="GDT1"/>
    <property type="match status" value="2"/>
</dbReference>
<evidence type="ECO:0000313" key="7">
    <source>
        <dbReference type="EMBL" id="EKE83895.1"/>
    </source>
</evidence>
<keyword evidence="4 6" id="KW-1133">Transmembrane helix</keyword>
<feature type="transmembrane region" description="Helical" evidence="6">
    <location>
        <begin position="168"/>
        <end position="190"/>
    </location>
</feature>
<keyword evidence="8" id="KW-1185">Reference proteome</keyword>
<dbReference type="PANTHER" id="PTHR12608:SF1">
    <property type="entry name" value="TRANSMEMBRANE PROTEIN 165"/>
    <property type="match status" value="1"/>
</dbReference>
<dbReference type="GO" id="GO:0016020">
    <property type="term" value="C:membrane"/>
    <property type="evidence" value="ECO:0007669"/>
    <property type="project" value="UniProtKB-SubCell"/>
</dbReference>
<name>K2L221_9GAMM</name>
<accession>K2L221</accession>
<keyword evidence="5 6" id="KW-0472">Membrane</keyword>
<keyword evidence="3 6" id="KW-0812">Transmembrane</keyword>
<protein>
    <recommendedName>
        <fullName evidence="6">GDT1 family protein</fullName>
    </recommendedName>
</protein>
<sequence>MEAFLSSTFAVAIAEIGDKTQLLALLLATRFTQRGDRAAIIWGILLATLVNHGVSAWAGQWLRELIPAEWLTLLLAVSFIALGLWLLIPDKDEEVDKGFFKYGAFVASLVLFFLAEVGDKTQVATVVLAARFDNYLAVVMGTTIGMLVANVPVVYAGSWLMQRMPMAIVHKAACALFILLGVFTLVGYYWW</sequence>
<dbReference type="STRING" id="740709.A10D4_07106"/>
<organism evidence="7 8">
    <name type="scientific">Idiomarina xiamenensis 10-D-4</name>
    <dbReference type="NCBI Taxonomy" id="740709"/>
    <lineage>
        <taxon>Bacteria</taxon>
        <taxon>Pseudomonadati</taxon>
        <taxon>Pseudomonadota</taxon>
        <taxon>Gammaproteobacteria</taxon>
        <taxon>Alteromonadales</taxon>
        <taxon>Idiomarinaceae</taxon>
        <taxon>Idiomarina</taxon>
    </lineage>
</organism>
<feature type="transmembrane region" description="Helical" evidence="6">
    <location>
        <begin position="39"/>
        <end position="58"/>
    </location>
</feature>
<gene>
    <name evidence="7" type="ORF">A10D4_07106</name>
</gene>
<comment type="caution">
    <text evidence="7">The sequence shown here is derived from an EMBL/GenBank/DDBJ whole genome shotgun (WGS) entry which is preliminary data.</text>
</comment>
<reference evidence="7 8" key="1">
    <citation type="journal article" date="2012" name="J. Bacteriol.">
        <title>Genome Sequence of Idiomarina xiamenensis Type Strain 10-D-4.</title>
        <authorList>
            <person name="Lai Q."/>
            <person name="Wang L."/>
            <person name="Wang W."/>
            <person name="Shao Z."/>
        </authorList>
    </citation>
    <scope>NUCLEOTIDE SEQUENCE [LARGE SCALE GENOMIC DNA]</scope>
    <source>
        <strain evidence="7 8">10-D-4</strain>
    </source>
</reference>
<dbReference type="PATRIC" id="fig|740709.3.peg.1445"/>
<dbReference type="RefSeq" id="WP_008488612.1">
    <property type="nucleotide sequence ID" value="NZ_AMRG01000007.1"/>
</dbReference>
<dbReference type="AlphaFoldDB" id="K2L221"/>
<evidence type="ECO:0000256" key="4">
    <source>
        <dbReference type="ARBA" id="ARBA00022989"/>
    </source>
</evidence>
<evidence type="ECO:0000256" key="3">
    <source>
        <dbReference type="ARBA" id="ARBA00022692"/>
    </source>
</evidence>
<feature type="transmembrane region" description="Helical" evidence="6">
    <location>
        <begin position="70"/>
        <end position="87"/>
    </location>
</feature>
<feature type="transmembrane region" description="Helical" evidence="6">
    <location>
        <begin position="135"/>
        <end position="156"/>
    </location>
</feature>
<evidence type="ECO:0000256" key="1">
    <source>
        <dbReference type="ARBA" id="ARBA00004141"/>
    </source>
</evidence>
<evidence type="ECO:0000256" key="6">
    <source>
        <dbReference type="RuleBase" id="RU365102"/>
    </source>
</evidence>
<comment type="subcellular location">
    <subcellularLocation>
        <location evidence="1 6">Membrane</location>
        <topology evidence="1 6">Multi-pass membrane protein</topology>
    </subcellularLocation>
</comment>
<evidence type="ECO:0000256" key="2">
    <source>
        <dbReference type="ARBA" id="ARBA00009190"/>
    </source>
</evidence>
<evidence type="ECO:0000313" key="8">
    <source>
        <dbReference type="Proteomes" id="UP000014115"/>
    </source>
</evidence>
<dbReference type="OrthoDB" id="9801356at2"/>
<dbReference type="GO" id="GO:0046873">
    <property type="term" value="F:metal ion transmembrane transporter activity"/>
    <property type="evidence" value="ECO:0007669"/>
    <property type="project" value="InterPro"/>
</dbReference>
<dbReference type="InterPro" id="IPR001727">
    <property type="entry name" value="GDT1-like"/>
</dbReference>
<dbReference type="Proteomes" id="UP000014115">
    <property type="component" value="Unassembled WGS sequence"/>
</dbReference>
<feature type="transmembrane region" description="Helical" evidence="6">
    <location>
        <begin position="99"/>
        <end position="115"/>
    </location>
</feature>
<evidence type="ECO:0000256" key="5">
    <source>
        <dbReference type="ARBA" id="ARBA00023136"/>
    </source>
</evidence>
<comment type="similarity">
    <text evidence="2 6">Belongs to the GDT1 family.</text>
</comment>